<feature type="transmembrane region" description="Helical" evidence="2">
    <location>
        <begin position="213"/>
        <end position="232"/>
    </location>
</feature>
<feature type="transmembrane region" description="Helical" evidence="2">
    <location>
        <begin position="238"/>
        <end position="257"/>
    </location>
</feature>
<keyword evidence="2" id="KW-0472">Membrane</keyword>
<sequence>MVLICPRVHFYEINDQTWFPQYLREKVQSCLTLCWTFRAPILQKVSPARLVASTLYDVLGEEIEKYTYVDFCAGAGGPTPFIEKDLNAQLSSASSKKSPSDKTRPKRRSRTAAQSKGGGDGVKFVLTDLHPHIPDWTEASKQSDNLSFVSESVDASNAPASLNRDGKRKIFRLYNLAFHHFDKELGSAILRNTLETADGFGIFELQERTISSFITITAMGLLMFLITPYYFWRSPGHLFFTYVIPVIPFVLVFDGYVSSLRTRSAEEVQVLMRDCGASTGSWTVRSGEGQHTWPTGYMTWVIGTQGSSI</sequence>
<evidence type="ECO:0000256" key="1">
    <source>
        <dbReference type="SAM" id="MobiDB-lite"/>
    </source>
</evidence>
<keyword evidence="2" id="KW-0812">Transmembrane</keyword>
<gene>
    <name evidence="3" type="ORF">BJ875DRAFT_127821</name>
</gene>
<comment type="caution">
    <text evidence="3">The sequence shown here is derived from an EMBL/GenBank/DDBJ whole genome shotgun (WGS) entry which is preliminary data.</text>
</comment>
<name>A0A9P7YDH1_9HELO</name>
<reference evidence="3" key="1">
    <citation type="journal article" date="2021" name="IMA Fungus">
        <title>Genomic characterization of three marine fungi, including Emericellopsis atlantica sp. nov. with signatures of a generalist lifestyle and marine biomass degradation.</title>
        <authorList>
            <person name="Hagestad O.C."/>
            <person name="Hou L."/>
            <person name="Andersen J.H."/>
            <person name="Hansen E.H."/>
            <person name="Altermark B."/>
            <person name="Li C."/>
            <person name="Kuhnert E."/>
            <person name="Cox R.J."/>
            <person name="Crous P.W."/>
            <person name="Spatafora J.W."/>
            <person name="Lail K."/>
            <person name="Amirebrahimi M."/>
            <person name="Lipzen A."/>
            <person name="Pangilinan J."/>
            <person name="Andreopoulos W."/>
            <person name="Hayes R.D."/>
            <person name="Ng V."/>
            <person name="Grigoriev I.V."/>
            <person name="Jackson S.A."/>
            <person name="Sutton T.D.S."/>
            <person name="Dobson A.D.W."/>
            <person name="Rama T."/>
        </authorList>
    </citation>
    <scope>NUCLEOTIDE SEQUENCE</scope>
    <source>
        <strain evidence="3">TRa018bII</strain>
    </source>
</reference>
<accession>A0A9P7YDH1</accession>
<organism evidence="3 4">
    <name type="scientific">Amylocarpus encephaloides</name>
    <dbReference type="NCBI Taxonomy" id="45428"/>
    <lineage>
        <taxon>Eukaryota</taxon>
        <taxon>Fungi</taxon>
        <taxon>Dikarya</taxon>
        <taxon>Ascomycota</taxon>
        <taxon>Pezizomycotina</taxon>
        <taxon>Leotiomycetes</taxon>
        <taxon>Helotiales</taxon>
        <taxon>Helotiales incertae sedis</taxon>
        <taxon>Amylocarpus</taxon>
    </lineage>
</organism>
<proteinExistence type="predicted"/>
<evidence type="ECO:0000256" key="2">
    <source>
        <dbReference type="SAM" id="Phobius"/>
    </source>
</evidence>
<dbReference type="AlphaFoldDB" id="A0A9P7YDH1"/>
<evidence type="ECO:0000313" key="4">
    <source>
        <dbReference type="Proteomes" id="UP000824998"/>
    </source>
</evidence>
<keyword evidence="4" id="KW-1185">Reference proteome</keyword>
<feature type="region of interest" description="Disordered" evidence="1">
    <location>
        <begin position="90"/>
        <end position="120"/>
    </location>
</feature>
<protein>
    <submittedName>
        <fullName evidence="3">Uncharacterized protein</fullName>
    </submittedName>
</protein>
<keyword evidence="2" id="KW-1133">Transmembrane helix</keyword>
<dbReference type="OrthoDB" id="2101715at2759"/>
<dbReference type="EMBL" id="MU251618">
    <property type="protein sequence ID" value="KAG9231197.1"/>
    <property type="molecule type" value="Genomic_DNA"/>
</dbReference>
<dbReference type="Proteomes" id="UP000824998">
    <property type="component" value="Unassembled WGS sequence"/>
</dbReference>
<evidence type="ECO:0000313" key="3">
    <source>
        <dbReference type="EMBL" id="KAG9231197.1"/>
    </source>
</evidence>